<proteinExistence type="predicted"/>
<comment type="caution">
    <text evidence="2">The sequence shown here is derived from an EMBL/GenBank/DDBJ whole genome shotgun (WGS) entry which is preliminary data.</text>
</comment>
<dbReference type="GeneID" id="33936865"/>
<keyword evidence="3" id="KW-1185">Reference proteome</keyword>
<feature type="compositionally biased region" description="Polar residues" evidence="1">
    <location>
        <begin position="86"/>
        <end position="98"/>
    </location>
</feature>
<evidence type="ECO:0000313" key="2">
    <source>
        <dbReference type="EMBL" id="OWT42828.1"/>
    </source>
</evidence>
<feature type="compositionally biased region" description="Basic and acidic residues" evidence="1">
    <location>
        <begin position="31"/>
        <end position="43"/>
    </location>
</feature>
<protein>
    <submittedName>
        <fullName evidence="2">Uncharacterized protein</fullName>
    </submittedName>
</protein>
<reference evidence="2 3" key="1">
    <citation type="journal article" date="2016" name="PLoS Pathog.">
        <title>Biosynthesis of antibiotic leucinostatins in bio-control fungus Purpureocillium lilacinum and their inhibition on phytophthora revealed by genome mining.</title>
        <authorList>
            <person name="Wang G."/>
            <person name="Liu Z."/>
            <person name="Lin R."/>
            <person name="Li E."/>
            <person name="Mao Z."/>
            <person name="Ling J."/>
            <person name="Yang Y."/>
            <person name="Yin W.B."/>
            <person name="Xie B."/>
        </authorList>
    </citation>
    <scope>NUCLEOTIDE SEQUENCE [LARGE SCALE GENOMIC DNA]</scope>
    <source>
        <strain evidence="2">170</strain>
    </source>
</reference>
<evidence type="ECO:0000313" key="3">
    <source>
        <dbReference type="Proteomes" id="UP000078397"/>
    </source>
</evidence>
<evidence type="ECO:0000256" key="1">
    <source>
        <dbReference type="SAM" id="MobiDB-lite"/>
    </source>
</evidence>
<sequence length="135" mass="14889">MDSSRQRPTRLVHVSAVRSKKCWGQQHQHKHSLESQVKSDDGVRQTANAGRSSAAALAVFGKYTQAASDGTEERQGQTPRAGAKSVANTSKGRDVGQTTICGHDRTARWPRLTLMSTKMAEFRALDKEMRTGIFF</sequence>
<dbReference type="KEGG" id="pchm:VFPPC_17979"/>
<gene>
    <name evidence="2" type="ORF">VFPPC_17979</name>
</gene>
<dbReference type="RefSeq" id="XP_022285301.1">
    <property type="nucleotide sequence ID" value="XM_022429645.1"/>
</dbReference>
<dbReference type="Proteomes" id="UP000078397">
    <property type="component" value="Unassembled WGS sequence"/>
</dbReference>
<name>A0A219APU4_METCM</name>
<dbReference type="EMBL" id="LSBJ02000005">
    <property type="protein sequence ID" value="OWT42828.1"/>
    <property type="molecule type" value="Genomic_DNA"/>
</dbReference>
<dbReference type="AlphaFoldDB" id="A0A219APU4"/>
<organism evidence="2 3">
    <name type="scientific">Pochonia chlamydosporia 170</name>
    <dbReference type="NCBI Taxonomy" id="1380566"/>
    <lineage>
        <taxon>Eukaryota</taxon>
        <taxon>Fungi</taxon>
        <taxon>Dikarya</taxon>
        <taxon>Ascomycota</taxon>
        <taxon>Pezizomycotina</taxon>
        <taxon>Sordariomycetes</taxon>
        <taxon>Hypocreomycetidae</taxon>
        <taxon>Hypocreales</taxon>
        <taxon>Clavicipitaceae</taxon>
        <taxon>Pochonia</taxon>
    </lineage>
</organism>
<feature type="region of interest" description="Disordered" evidence="1">
    <location>
        <begin position="18"/>
        <end position="49"/>
    </location>
</feature>
<feature type="region of interest" description="Disordered" evidence="1">
    <location>
        <begin position="66"/>
        <end position="98"/>
    </location>
</feature>
<accession>A0A219APU4</accession>